<dbReference type="EMBL" id="CM023482">
    <property type="protein sequence ID" value="KAH6939145.1"/>
    <property type="molecule type" value="Genomic_DNA"/>
</dbReference>
<protein>
    <submittedName>
        <fullName evidence="1">Uncharacterized protein</fullName>
    </submittedName>
</protein>
<evidence type="ECO:0000313" key="2">
    <source>
        <dbReference type="Proteomes" id="UP000821845"/>
    </source>
</evidence>
<comment type="caution">
    <text evidence="1">The sequence shown here is derived from an EMBL/GenBank/DDBJ whole genome shotgun (WGS) entry which is preliminary data.</text>
</comment>
<proteinExistence type="predicted"/>
<organism evidence="1 2">
    <name type="scientific">Hyalomma asiaticum</name>
    <name type="common">Tick</name>
    <dbReference type="NCBI Taxonomy" id="266040"/>
    <lineage>
        <taxon>Eukaryota</taxon>
        <taxon>Metazoa</taxon>
        <taxon>Ecdysozoa</taxon>
        <taxon>Arthropoda</taxon>
        <taxon>Chelicerata</taxon>
        <taxon>Arachnida</taxon>
        <taxon>Acari</taxon>
        <taxon>Parasitiformes</taxon>
        <taxon>Ixodida</taxon>
        <taxon>Ixodoidea</taxon>
        <taxon>Ixodidae</taxon>
        <taxon>Hyalomminae</taxon>
        <taxon>Hyalomma</taxon>
    </lineage>
</organism>
<keyword evidence="2" id="KW-1185">Reference proteome</keyword>
<accession>A0ACB7SWS2</accession>
<gene>
    <name evidence="1" type="ORF">HPB50_016117</name>
</gene>
<dbReference type="Proteomes" id="UP000821845">
    <property type="component" value="Chromosome 2"/>
</dbReference>
<evidence type="ECO:0000313" key="1">
    <source>
        <dbReference type="EMBL" id="KAH6939145.1"/>
    </source>
</evidence>
<sequence length="126" mass="14224">MYEHVRVIQMAFYVPASPGRDSMLNGRKPIPQAEDVQLSVLATTMLLSFLSVGCSEETRSREKHTMHTRAQGTGCLTEGSEPQTIRTRRIEHGDAVTLYCLRRGFSPRVRGEEEEAAVQPRETRHP</sequence>
<name>A0ACB7SWS2_HYAAI</name>
<reference evidence="1" key="1">
    <citation type="submission" date="2020-05" db="EMBL/GenBank/DDBJ databases">
        <title>Large-scale comparative analyses of tick genomes elucidate their genetic diversity and vector capacities.</title>
        <authorList>
            <person name="Jia N."/>
            <person name="Wang J."/>
            <person name="Shi W."/>
            <person name="Du L."/>
            <person name="Sun Y."/>
            <person name="Zhan W."/>
            <person name="Jiang J."/>
            <person name="Wang Q."/>
            <person name="Zhang B."/>
            <person name="Ji P."/>
            <person name="Sakyi L.B."/>
            <person name="Cui X."/>
            <person name="Yuan T."/>
            <person name="Jiang B."/>
            <person name="Yang W."/>
            <person name="Lam T.T.-Y."/>
            <person name="Chang Q."/>
            <person name="Ding S."/>
            <person name="Wang X."/>
            <person name="Zhu J."/>
            <person name="Ruan X."/>
            <person name="Zhao L."/>
            <person name="Wei J."/>
            <person name="Que T."/>
            <person name="Du C."/>
            <person name="Cheng J."/>
            <person name="Dai P."/>
            <person name="Han X."/>
            <person name="Huang E."/>
            <person name="Gao Y."/>
            <person name="Liu J."/>
            <person name="Shao H."/>
            <person name="Ye R."/>
            <person name="Li L."/>
            <person name="Wei W."/>
            <person name="Wang X."/>
            <person name="Wang C."/>
            <person name="Yang T."/>
            <person name="Huo Q."/>
            <person name="Li W."/>
            <person name="Guo W."/>
            <person name="Chen H."/>
            <person name="Zhou L."/>
            <person name="Ni X."/>
            <person name="Tian J."/>
            <person name="Zhou Y."/>
            <person name="Sheng Y."/>
            <person name="Liu T."/>
            <person name="Pan Y."/>
            <person name="Xia L."/>
            <person name="Li J."/>
            <person name="Zhao F."/>
            <person name="Cao W."/>
        </authorList>
    </citation>
    <scope>NUCLEOTIDE SEQUENCE</scope>
    <source>
        <strain evidence="1">Hyas-2018</strain>
    </source>
</reference>